<gene>
    <name evidence="1" type="ORF">H2198_000901</name>
</gene>
<comment type="caution">
    <text evidence="1">The sequence shown here is derived from an EMBL/GenBank/DDBJ whole genome shotgun (WGS) entry which is preliminary data.</text>
</comment>
<reference evidence="1" key="1">
    <citation type="submission" date="2022-10" db="EMBL/GenBank/DDBJ databases">
        <title>Culturing micro-colonial fungi from biological soil crusts in the Mojave desert and describing Neophaeococcomyces mojavensis, and introducing the new genera and species Taxawa tesnikishii.</title>
        <authorList>
            <person name="Kurbessoian T."/>
            <person name="Stajich J.E."/>
        </authorList>
    </citation>
    <scope>NUCLEOTIDE SEQUENCE</scope>
    <source>
        <strain evidence="1">JES_112</strain>
    </source>
</reference>
<protein>
    <submittedName>
        <fullName evidence="1">Uncharacterized protein</fullName>
    </submittedName>
</protein>
<keyword evidence="2" id="KW-1185">Reference proteome</keyword>
<dbReference type="Proteomes" id="UP001172386">
    <property type="component" value="Unassembled WGS sequence"/>
</dbReference>
<accession>A0ACC3AJ82</accession>
<dbReference type="EMBL" id="JAPDRQ010000009">
    <property type="protein sequence ID" value="KAJ9663384.1"/>
    <property type="molecule type" value="Genomic_DNA"/>
</dbReference>
<sequence length="458" mass="50408">MISLLGIYTPLFAFVLHVHSIVLDVNDQQSIINASALLAHGVQELYNGNETGGVPGKWPYPPYYWWESGGAWGGMMQYWHFTHDDSYLNVMMDALLSQLGPNYDFILQQEAFDTGNDDQAFWVFVAMAAAEYNFPDPPSPVPPWWIVAQNAWNDYAARWNTASCGGGLKWQFYPANAGYFYKNSISNGAFFQLSARLARYTANQTYIDWANKIWNWVEDIGLMSPTYDVYDGTDEKINCSNVDHHQWTYNVGVFLYGAATLSNYTNNSQIWVERTAGLLAATDTFFTPFTNATDIMFEAVCELDNSCNVDQWSMKAYLTRWLANTSILAPYTAGRIGTLLRASALGAAAACTSGVYGNTCGSKWYVNGFNNITGLGQQLSALEAVTALLVNDTIPPRTQPQVTILVPPPDALPITTIAPTSNPNATANPLHDSPPNGVSKKDAIGYGGLLVGLAHLLI</sequence>
<name>A0ACC3AJ82_9EURO</name>
<organism evidence="1 2">
    <name type="scientific">Neophaeococcomyces mojaviensis</name>
    <dbReference type="NCBI Taxonomy" id="3383035"/>
    <lineage>
        <taxon>Eukaryota</taxon>
        <taxon>Fungi</taxon>
        <taxon>Dikarya</taxon>
        <taxon>Ascomycota</taxon>
        <taxon>Pezizomycotina</taxon>
        <taxon>Eurotiomycetes</taxon>
        <taxon>Chaetothyriomycetidae</taxon>
        <taxon>Chaetothyriales</taxon>
        <taxon>Chaetothyriales incertae sedis</taxon>
        <taxon>Neophaeococcomyces</taxon>
    </lineage>
</organism>
<evidence type="ECO:0000313" key="1">
    <source>
        <dbReference type="EMBL" id="KAJ9663384.1"/>
    </source>
</evidence>
<proteinExistence type="predicted"/>
<evidence type="ECO:0000313" key="2">
    <source>
        <dbReference type="Proteomes" id="UP001172386"/>
    </source>
</evidence>